<dbReference type="Proteomes" id="UP001231109">
    <property type="component" value="Unassembled WGS sequence"/>
</dbReference>
<evidence type="ECO:0000313" key="2">
    <source>
        <dbReference type="Proteomes" id="UP001231109"/>
    </source>
</evidence>
<evidence type="ECO:0000313" key="1">
    <source>
        <dbReference type="EMBL" id="MDP5136501.1"/>
    </source>
</evidence>
<keyword evidence="2" id="KW-1185">Reference proteome</keyword>
<name>A0ABT9I0Q6_9GAMM</name>
<dbReference type="EMBL" id="JAPJDZ010000025">
    <property type="protein sequence ID" value="MDP5136501.1"/>
    <property type="molecule type" value="Genomic_DNA"/>
</dbReference>
<accession>A0ABT9I0Q6</accession>
<proteinExistence type="predicted"/>
<organism evidence="1 2">
    <name type="scientific">Rheinheimera baltica</name>
    <dbReference type="NCBI Taxonomy" id="67576"/>
    <lineage>
        <taxon>Bacteria</taxon>
        <taxon>Pseudomonadati</taxon>
        <taxon>Pseudomonadota</taxon>
        <taxon>Gammaproteobacteria</taxon>
        <taxon>Chromatiales</taxon>
        <taxon>Chromatiaceae</taxon>
        <taxon>Rheinheimera</taxon>
    </lineage>
</organism>
<dbReference type="RefSeq" id="WP_305975855.1">
    <property type="nucleotide sequence ID" value="NZ_JAPJDZ010000025.1"/>
</dbReference>
<gene>
    <name evidence="1" type="ORF">ORJ04_11140</name>
</gene>
<sequence length="94" mass="10646">MKFIIEPTGKYLRHVGVSNADPLTTERLSWKSRYARHSNYDGQSCPSPFGPANAVQILSLRICRKPSMAYSDTLWLRYRDTSLARCAAPPLHHA</sequence>
<protein>
    <submittedName>
        <fullName evidence="1">Uncharacterized protein</fullName>
    </submittedName>
</protein>
<comment type="caution">
    <text evidence="1">The sequence shown here is derived from an EMBL/GenBank/DDBJ whole genome shotgun (WGS) entry which is preliminary data.</text>
</comment>
<reference evidence="1 2" key="1">
    <citation type="submission" date="2022-11" db="EMBL/GenBank/DDBJ databases">
        <title>Viruses from the air-sea interface of a natural surface slick.</title>
        <authorList>
            <person name="Rahlff J."/>
            <person name="Holmfeldt K."/>
        </authorList>
    </citation>
    <scope>NUCLEOTIDE SEQUENCE [LARGE SCALE GENOMIC DNA]</scope>
    <source>
        <strain evidence="1 2">SMS4</strain>
    </source>
</reference>